<feature type="binding site" evidence="13">
    <location>
        <position position="652"/>
    </location>
    <ligand>
        <name>ATP</name>
        <dbReference type="ChEBI" id="CHEBI:30616"/>
    </ligand>
</feature>
<dbReference type="SFLD" id="SFLDS00003">
    <property type="entry name" value="Haloacid_Dehalogenase"/>
    <property type="match status" value="1"/>
</dbReference>
<evidence type="ECO:0000313" key="19">
    <source>
        <dbReference type="Proteomes" id="UP000187209"/>
    </source>
</evidence>
<feature type="transmembrane region" description="Helical" evidence="15">
    <location>
        <begin position="281"/>
        <end position="305"/>
    </location>
</feature>
<dbReference type="SUPFAM" id="SSF81660">
    <property type="entry name" value="Metal cation-transporting ATPase, ATP-binding domain N"/>
    <property type="match status" value="1"/>
</dbReference>
<feature type="binding site" evidence="13">
    <location>
        <position position="767"/>
    </location>
    <ligand>
        <name>ATP</name>
        <dbReference type="ChEBI" id="CHEBI:30616"/>
    </ligand>
</feature>
<feature type="binding site" evidence="13">
    <location>
        <position position="653"/>
    </location>
    <ligand>
        <name>ATP</name>
        <dbReference type="ChEBI" id="CHEBI:30616"/>
    </ligand>
</feature>
<feature type="binding site" evidence="13">
    <location>
        <position position="539"/>
    </location>
    <ligand>
        <name>ATP</name>
        <dbReference type="ChEBI" id="CHEBI:30616"/>
    </ligand>
</feature>
<evidence type="ECO:0000256" key="3">
    <source>
        <dbReference type="ARBA" id="ARBA00022692"/>
    </source>
</evidence>
<dbReference type="Pfam" id="PF13246">
    <property type="entry name" value="Cation_ATPase"/>
    <property type="match status" value="1"/>
</dbReference>
<evidence type="ECO:0000256" key="4">
    <source>
        <dbReference type="ARBA" id="ARBA00022723"/>
    </source>
</evidence>
<evidence type="ECO:0000259" key="16">
    <source>
        <dbReference type="Pfam" id="PF16209"/>
    </source>
</evidence>
<dbReference type="PANTHER" id="PTHR24092">
    <property type="entry name" value="PROBABLE PHOSPHOLIPID-TRANSPORTING ATPASE"/>
    <property type="match status" value="1"/>
</dbReference>
<feature type="binding site" evidence="13">
    <location>
        <position position="475"/>
    </location>
    <ligand>
        <name>ATP</name>
        <dbReference type="ChEBI" id="CHEBI:30616"/>
    </ligand>
</feature>
<dbReference type="InterPro" id="IPR032631">
    <property type="entry name" value="P-type_ATPase_N"/>
</dbReference>
<evidence type="ECO:0000256" key="10">
    <source>
        <dbReference type="ARBA" id="ARBA00023136"/>
    </source>
</evidence>
<dbReference type="PANTHER" id="PTHR24092:SF150">
    <property type="entry name" value="PHOSPHOLIPID-TRANSPORTING ATPASE"/>
    <property type="match status" value="1"/>
</dbReference>
<dbReference type="FunFam" id="3.40.50.1000:FF:000084">
    <property type="entry name" value="Phospholipid-transporting ATPase"/>
    <property type="match status" value="1"/>
</dbReference>
<feature type="domain" description="P-type ATPase C-terminal" evidence="17">
    <location>
        <begin position="790"/>
        <end position="1037"/>
    </location>
</feature>
<feature type="transmembrane region" description="Helical" evidence="15">
    <location>
        <begin position="84"/>
        <end position="103"/>
    </location>
</feature>
<feature type="binding site" evidence="14">
    <location>
        <position position="395"/>
    </location>
    <ligand>
        <name>Mg(2+)</name>
        <dbReference type="ChEBI" id="CHEBI:18420"/>
    </ligand>
</feature>
<feature type="binding site" evidence="13">
    <location>
        <position position="570"/>
    </location>
    <ligand>
        <name>ATP</name>
        <dbReference type="ChEBI" id="CHEBI:30616"/>
    </ligand>
</feature>
<dbReference type="SUPFAM" id="SSF81653">
    <property type="entry name" value="Calcium ATPase, transduction domain A"/>
    <property type="match status" value="1"/>
</dbReference>
<dbReference type="Pfam" id="PF16212">
    <property type="entry name" value="PhoLip_ATPase_C"/>
    <property type="match status" value="1"/>
</dbReference>
<evidence type="ECO:0000259" key="17">
    <source>
        <dbReference type="Pfam" id="PF16212"/>
    </source>
</evidence>
<evidence type="ECO:0000256" key="13">
    <source>
        <dbReference type="PIRSR" id="PIRSR606539-2"/>
    </source>
</evidence>
<dbReference type="InterPro" id="IPR036412">
    <property type="entry name" value="HAD-like_sf"/>
</dbReference>
<dbReference type="PROSITE" id="PS00154">
    <property type="entry name" value="ATPASE_E1_E2"/>
    <property type="match status" value="1"/>
</dbReference>
<feature type="transmembrane region" description="Helical" evidence="15">
    <location>
        <begin position="903"/>
        <end position="926"/>
    </location>
</feature>
<feature type="binding site" evidence="13">
    <location>
        <position position="397"/>
    </location>
    <ligand>
        <name>ATP</name>
        <dbReference type="ChEBI" id="CHEBI:30616"/>
    </ligand>
</feature>
<dbReference type="Gene3D" id="2.70.150.10">
    <property type="entry name" value="Calcium-transporting ATPase, cytoplasmic transduction domain A"/>
    <property type="match status" value="1"/>
</dbReference>
<evidence type="ECO:0000256" key="6">
    <source>
        <dbReference type="ARBA" id="ARBA00022840"/>
    </source>
</evidence>
<feature type="domain" description="P-type ATPase N-terminal" evidence="16">
    <location>
        <begin position="29"/>
        <end position="86"/>
    </location>
</feature>
<evidence type="ECO:0000313" key="18">
    <source>
        <dbReference type="EMBL" id="OMJ77202.1"/>
    </source>
</evidence>
<dbReference type="GO" id="GO:0016887">
    <property type="term" value="F:ATP hydrolysis activity"/>
    <property type="evidence" value="ECO:0007669"/>
    <property type="project" value="InterPro"/>
</dbReference>
<evidence type="ECO:0000256" key="2">
    <source>
        <dbReference type="ARBA" id="ARBA00008109"/>
    </source>
</evidence>
<feature type="transmembrane region" description="Helical" evidence="15">
    <location>
        <begin position="62"/>
        <end position="78"/>
    </location>
</feature>
<comment type="similarity">
    <text evidence="2 15">Belongs to the cation transport ATPase (P-type) (TC 3.A.3) family. Type IV subfamily.</text>
</comment>
<dbReference type="SFLD" id="SFLDG00002">
    <property type="entry name" value="C1.7:_P-type_atpase_like"/>
    <property type="match status" value="1"/>
</dbReference>
<keyword evidence="6 13" id="KW-0067">ATP-binding</keyword>
<organism evidence="18 19">
    <name type="scientific">Stentor coeruleus</name>
    <dbReference type="NCBI Taxonomy" id="5963"/>
    <lineage>
        <taxon>Eukaryota</taxon>
        <taxon>Sar</taxon>
        <taxon>Alveolata</taxon>
        <taxon>Ciliophora</taxon>
        <taxon>Postciliodesmatophora</taxon>
        <taxon>Heterotrichea</taxon>
        <taxon>Heterotrichida</taxon>
        <taxon>Stentoridae</taxon>
        <taxon>Stentor</taxon>
    </lineage>
</organism>
<dbReference type="InterPro" id="IPR008250">
    <property type="entry name" value="ATPase_P-typ_transduc_dom_A_sf"/>
</dbReference>
<dbReference type="Gene3D" id="3.40.1110.10">
    <property type="entry name" value="Calcium-transporting ATPase, cytoplasmic domain N"/>
    <property type="match status" value="1"/>
</dbReference>
<dbReference type="OrthoDB" id="377733at2759"/>
<keyword evidence="4 14" id="KW-0479">Metal-binding</keyword>
<evidence type="ECO:0000256" key="1">
    <source>
        <dbReference type="ARBA" id="ARBA00004141"/>
    </source>
</evidence>
<dbReference type="EC" id="7.6.2.1" evidence="15"/>
<comment type="cofactor">
    <cofactor evidence="14">
        <name>Mg(2+)</name>
        <dbReference type="ChEBI" id="CHEBI:18420"/>
    </cofactor>
</comment>
<keyword evidence="10 15" id="KW-0472">Membrane</keyword>
<dbReference type="SUPFAM" id="SSF56784">
    <property type="entry name" value="HAD-like"/>
    <property type="match status" value="1"/>
</dbReference>
<feature type="binding site" evidence="13">
    <location>
        <position position="743"/>
    </location>
    <ligand>
        <name>ATP</name>
        <dbReference type="ChEBI" id="CHEBI:30616"/>
    </ligand>
</feature>
<dbReference type="GO" id="GO:0000287">
    <property type="term" value="F:magnesium ion binding"/>
    <property type="evidence" value="ECO:0007669"/>
    <property type="project" value="UniProtKB-UniRule"/>
</dbReference>
<keyword evidence="8 15" id="KW-1278">Translocase</keyword>
<feature type="transmembrane region" description="Helical" evidence="15">
    <location>
        <begin position="938"/>
        <end position="959"/>
    </location>
</feature>
<dbReference type="SUPFAM" id="SSF81665">
    <property type="entry name" value="Calcium ATPase, transmembrane domain M"/>
    <property type="match status" value="1"/>
</dbReference>
<dbReference type="InterPro" id="IPR032630">
    <property type="entry name" value="P_typ_ATPase_c"/>
</dbReference>
<dbReference type="SFLD" id="SFLDF00027">
    <property type="entry name" value="p-type_atpase"/>
    <property type="match status" value="1"/>
</dbReference>
<dbReference type="GO" id="GO:0005886">
    <property type="term" value="C:plasma membrane"/>
    <property type="evidence" value="ECO:0007669"/>
    <property type="project" value="TreeGrafter"/>
</dbReference>
<keyword evidence="5 13" id="KW-0547">Nucleotide-binding</keyword>
<feature type="transmembrane region" description="Helical" evidence="15">
    <location>
        <begin position="325"/>
        <end position="349"/>
    </location>
</feature>
<sequence>MEANSRSNIYSKEIDDTSKSHRIIIMPNKHHNLHFCSNTIKTSRYNLLTWAPKSLLFQFKRINNIYFLVISILSLFKLSPKNPWSLIGTFALVLLFTMFKEGYEDIARHRQDKEVNRTKYLKFQESEGKFVPESSENIRVGDILKIIDNESLPADILIAQSSDQKGIAFVNTMNLDGETNLKEKIAVPSLKPLALLDLGNDEMKITTDLPSPDLVKWTGTLDIKSKLYPLSLKNLLLRGCILKNTDFIVGVAIYTGKESKIVMNSKKPPFKSSRMQRKMNIILYTIFALQISICVIFAGVGQSWLDKDSKNHSYLDLSSASTGEALVLRIFTFLIAYSNLIPISLYVTVEIVKLFLSWLIENDLEMYYDKNNKHAIARVSDLVEELGQVGFIFTDKTGTLTSNEMKFKKMWLNGQIYGNLSQKITECSDLIETLDPGHLDYPESIRFLEIMAICNSVFPTDQKGVKEYFATSPDELALVTTAASLKMELIEKNDEKIIIKNVEDYEQWTLIAEIPFTSDRRRMSVIIKNPKGQAFIFTKGADTVMMEMISEGNKGSAEDCLRDFAKEGLRTLVLAYRELDKKELFEWEEEYNRLSTLANENRDDLILTHAESIEKNMVLSGVSAVEDKLQDGVGEAIKVLIGAEIKIWMLTGDKEETAIEIARSCELFSPTMTIFEIFENTSSDVENKIQSLLHTNIPENTGFVVNGLSLTYILNDEELKKSFISLALRGKSCVCCRVSPGQKMHVVRLGKQFTKFITLAIGDGANDVSMIQEAHIGIGISGKEGSQATQAAEFSLSQFSYLKHLLLHHGRLAYKRLSLFILYYFYKNFASCFTEIWFALFNTFSGQIFFLDWLPQLYNTFWTSWPCLTICSLEQDLTREKVFKYPKMYGAGHKGHYFNIKRFWFWVLSSICHSVVCFFLPVFGLIHGVDSSGEEKWLWWISTVSFIMLIHVVNLKIIIESSFWNFYSVISIIIGIVLFYVFVVCMNTWAISKVFQPEMPELFFEVITNGKVWILITLGPIFAVIPDFLVDSAMKVFAISPITKMLLKEKTSAENMSMIIAESK</sequence>
<comment type="catalytic activity">
    <reaction evidence="11 15">
        <text>ATP + H2O + phospholipidSide 1 = ADP + phosphate + phospholipidSide 2.</text>
        <dbReference type="EC" id="7.6.2.1"/>
    </reaction>
</comment>
<evidence type="ECO:0000256" key="14">
    <source>
        <dbReference type="PIRSR" id="PIRSR606539-3"/>
    </source>
</evidence>
<evidence type="ECO:0000256" key="9">
    <source>
        <dbReference type="ARBA" id="ARBA00022989"/>
    </source>
</evidence>
<keyword evidence="7 14" id="KW-0460">Magnesium</keyword>
<protein>
    <recommendedName>
        <fullName evidence="15">Phospholipid-transporting ATPase</fullName>
        <ecNumber evidence="15">7.6.2.1</ecNumber>
    </recommendedName>
</protein>
<dbReference type="GO" id="GO:0140326">
    <property type="term" value="F:ATPase-coupled intramembrane lipid transporter activity"/>
    <property type="evidence" value="ECO:0007669"/>
    <property type="project" value="UniProtKB-EC"/>
</dbReference>
<dbReference type="InterPro" id="IPR006539">
    <property type="entry name" value="P-type_ATPase_IV"/>
</dbReference>
<feature type="binding site" evidence="13">
    <location>
        <position position="396"/>
    </location>
    <ligand>
        <name>ATP</name>
        <dbReference type="ChEBI" id="CHEBI:30616"/>
    </ligand>
</feature>
<keyword evidence="19" id="KW-1185">Reference proteome</keyword>
<evidence type="ECO:0000256" key="12">
    <source>
        <dbReference type="PIRSR" id="PIRSR606539-1"/>
    </source>
</evidence>
<proteinExistence type="inferred from homology"/>
<dbReference type="AlphaFoldDB" id="A0A1R2BK98"/>
<dbReference type="NCBIfam" id="TIGR01494">
    <property type="entry name" value="ATPase_P-type"/>
    <property type="match status" value="1"/>
</dbReference>
<dbReference type="Gene3D" id="3.40.50.1000">
    <property type="entry name" value="HAD superfamily/HAD-like"/>
    <property type="match status" value="1"/>
</dbReference>
<dbReference type="InterPro" id="IPR018303">
    <property type="entry name" value="ATPase_P-typ_P_site"/>
</dbReference>
<dbReference type="InterPro" id="IPR023299">
    <property type="entry name" value="ATPase_P-typ_cyto_dom_N"/>
</dbReference>
<dbReference type="PRINTS" id="PR00119">
    <property type="entry name" value="CATATPASE"/>
</dbReference>
<evidence type="ECO:0000256" key="15">
    <source>
        <dbReference type="RuleBase" id="RU362033"/>
    </source>
</evidence>
<reference evidence="18 19" key="1">
    <citation type="submission" date="2016-11" db="EMBL/GenBank/DDBJ databases">
        <title>The macronuclear genome of Stentor coeruleus: a giant cell with tiny introns.</title>
        <authorList>
            <person name="Slabodnick M."/>
            <person name="Ruby J.G."/>
            <person name="Reiff S.B."/>
            <person name="Swart E.C."/>
            <person name="Gosai S."/>
            <person name="Prabakaran S."/>
            <person name="Witkowska E."/>
            <person name="Larue G.E."/>
            <person name="Fisher S."/>
            <person name="Freeman R.M."/>
            <person name="Gunawardena J."/>
            <person name="Chu W."/>
            <person name="Stover N.A."/>
            <person name="Gregory B.D."/>
            <person name="Nowacki M."/>
            <person name="Derisi J."/>
            <person name="Roy S.W."/>
            <person name="Marshall W.F."/>
            <person name="Sood P."/>
        </authorList>
    </citation>
    <scope>NUCLEOTIDE SEQUENCE [LARGE SCALE GENOMIC DNA]</scope>
    <source>
        <strain evidence="18">WM001</strain>
    </source>
</reference>
<feature type="binding site" evidence="13">
    <location>
        <position position="766"/>
    </location>
    <ligand>
        <name>ATP</name>
        <dbReference type="ChEBI" id="CHEBI:30616"/>
    </ligand>
</feature>
<feature type="transmembrane region" description="Helical" evidence="15">
    <location>
        <begin position="1012"/>
        <end position="1030"/>
    </location>
</feature>
<feature type="binding site" evidence="13">
    <location>
        <position position="737"/>
    </location>
    <ligand>
        <name>ATP</name>
        <dbReference type="ChEBI" id="CHEBI:30616"/>
    </ligand>
</feature>
<dbReference type="InterPro" id="IPR044492">
    <property type="entry name" value="P_typ_ATPase_HD_dom"/>
</dbReference>
<accession>A0A1R2BK98</accession>
<evidence type="ECO:0000256" key="11">
    <source>
        <dbReference type="ARBA" id="ARBA00034036"/>
    </source>
</evidence>
<dbReference type="GO" id="GO:0005524">
    <property type="term" value="F:ATP binding"/>
    <property type="evidence" value="ECO:0007669"/>
    <property type="project" value="UniProtKB-UniRule"/>
</dbReference>
<dbReference type="NCBIfam" id="TIGR01652">
    <property type="entry name" value="ATPase-Plipid"/>
    <property type="match status" value="1"/>
</dbReference>
<keyword evidence="3 15" id="KW-0812">Transmembrane</keyword>
<feature type="binding site" evidence="13">
    <location>
        <position position="516"/>
    </location>
    <ligand>
        <name>ATP</name>
        <dbReference type="ChEBI" id="CHEBI:30616"/>
    </ligand>
</feature>
<comment type="caution">
    <text evidence="18">The sequence shown here is derived from an EMBL/GenBank/DDBJ whole genome shotgun (WGS) entry which is preliminary data.</text>
</comment>
<feature type="binding site" evidence="14">
    <location>
        <position position="767"/>
    </location>
    <ligand>
        <name>Mg(2+)</name>
        <dbReference type="ChEBI" id="CHEBI:18420"/>
    </ligand>
</feature>
<feature type="binding site" evidence="14">
    <location>
        <position position="397"/>
    </location>
    <ligand>
        <name>Mg(2+)</name>
        <dbReference type="ChEBI" id="CHEBI:18420"/>
    </ligand>
</feature>
<evidence type="ECO:0000256" key="5">
    <source>
        <dbReference type="ARBA" id="ARBA00022741"/>
    </source>
</evidence>
<evidence type="ECO:0000256" key="7">
    <source>
        <dbReference type="ARBA" id="ARBA00022842"/>
    </source>
</evidence>
<dbReference type="EMBL" id="MPUH01000588">
    <property type="protein sequence ID" value="OMJ77202.1"/>
    <property type="molecule type" value="Genomic_DNA"/>
</dbReference>
<feature type="binding site" evidence="14">
    <location>
        <position position="763"/>
    </location>
    <ligand>
        <name>Mg(2+)</name>
        <dbReference type="ChEBI" id="CHEBI:18420"/>
    </ligand>
</feature>
<dbReference type="InterPro" id="IPR023298">
    <property type="entry name" value="ATPase_P-typ_TM_dom_sf"/>
</dbReference>
<dbReference type="InterPro" id="IPR023214">
    <property type="entry name" value="HAD_sf"/>
</dbReference>
<feature type="binding site" evidence="13">
    <location>
        <position position="395"/>
    </location>
    <ligand>
        <name>ATP</name>
        <dbReference type="ChEBI" id="CHEBI:30616"/>
    </ligand>
</feature>
<dbReference type="Proteomes" id="UP000187209">
    <property type="component" value="Unassembled WGS sequence"/>
</dbReference>
<name>A0A1R2BK98_9CILI</name>
<gene>
    <name evidence="18" type="ORF">SteCoe_23277</name>
</gene>
<feature type="transmembrane region" description="Helical" evidence="15">
    <location>
        <begin position="966"/>
        <end position="992"/>
    </location>
</feature>
<keyword evidence="9 15" id="KW-1133">Transmembrane helix</keyword>
<feature type="binding site" evidence="13">
    <location>
        <position position="651"/>
    </location>
    <ligand>
        <name>ATP</name>
        <dbReference type="ChEBI" id="CHEBI:30616"/>
    </ligand>
</feature>
<dbReference type="Pfam" id="PF16209">
    <property type="entry name" value="PhoLip_ATPase_N"/>
    <property type="match status" value="1"/>
</dbReference>
<feature type="active site" description="4-aspartylphosphate intermediate" evidence="12">
    <location>
        <position position="395"/>
    </location>
</feature>
<dbReference type="GO" id="GO:0045332">
    <property type="term" value="P:phospholipid translocation"/>
    <property type="evidence" value="ECO:0007669"/>
    <property type="project" value="TreeGrafter"/>
</dbReference>
<dbReference type="InterPro" id="IPR001757">
    <property type="entry name" value="P_typ_ATPase"/>
</dbReference>
<evidence type="ECO:0000256" key="8">
    <source>
        <dbReference type="ARBA" id="ARBA00022967"/>
    </source>
</evidence>
<comment type="subcellular location">
    <subcellularLocation>
        <location evidence="1 15">Membrane</location>
        <topology evidence="1 15">Multi-pass membrane protein</topology>
    </subcellularLocation>
</comment>